<feature type="region of interest" description="Disordered" evidence="1">
    <location>
        <begin position="1"/>
        <end position="34"/>
    </location>
</feature>
<reference evidence="2" key="1">
    <citation type="submission" date="2021-01" db="EMBL/GenBank/DDBJ databases">
        <authorList>
            <person name="Corre E."/>
            <person name="Pelletier E."/>
            <person name="Niang G."/>
            <person name="Scheremetjew M."/>
            <person name="Finn R."/>
            <person name="Kale V."/>
            <person name="Holt S."/>
            <person name="Cochrane G."/>
            <person name="Meng A."/>
            <person name="Brown T."/>
            <person name="Cohen L."/>
        </authorList>
    </citation>
    <scope>NUCLEOTIDE SEQUENCE</scope>
    <source>
        <strain evidence="2">UTEX LB 2760</strain>
    </source>
</reference>
<accession>A0A6T6LQY6</accession>
<evidence type="ECO:0000313" key="2">
    <source>
        <dbReference type="EMBL" id="CAD8395573.1"/>
    </source>
</evidence>
<dbReference type="EMBL" id="HBEK01010135">
    <property type="protein sequence ID" value="CAD8395574.1"/>
    <property type="molecule type" value="Transcribed_RNA"/>
</dbReference>
<organism evidence="2">
    <name type="scientific">Rhodosorus marinus</name>
    <dbReference type="NCBI Taxonomy" id="101924"/>
    <lineage>
        <taxon>Eukaryota</taxon>
        <taxon>Rhodophyta</taxon>
        <taxon>Stylonematophyceae</taxon>
        <taxon>Stylonematales</taxon>
        <taxon>Stylonemataceae</taxon>
        <taxon>Rhodosorus</taxon>
    </lineage>
</organism>
<evidence type="ECO:0000313" key="3">
    <source>
        <dbReference type="EMBL" id="CAD8395574.1"/>
    </source>
</evidence>
<proteinExistence type="predicted"/>
<dbReference type="AlphaFoldDB" id="A0A6T6LQY6"/>
<sequence length="126" mass="14613">MASYTGTGRDTSRIQHLEEERKRKREELERQKSAISEATATSKYRLGENFVSHKESVEDLLRKYTVGLGCFQDLRRVDSISSVGQQRSWNSVKLQGARRSLWQGEIDCEKPTRRNCPSRIKRIPKT</sequence>
<gene>
    <name evidence="2" type="ORF">RMAR0315_LOCUS5559</name>
    <name evidence="3" type="ORF">RMAR0315_LOCUS5560</name>
</gene>
<dbReference type="EMBL" id="HBEK01010134">
    <property type="protein sequence ID" value="CAD8395573.1"/>
    <property type="molecule type" value="Transcribed_RNA"/>
</dbReference>
<feature type="compositionally biased region" description="Basic and acidic residues" evidence="1">
    <location>
        <begin position="10"/>
        <end position="32"/>
    </location>
</feature>
<evidence type="ECO:0000256" key="1">
    <source>
        <dbReference type="SAM" id="MobiDB-lite"/>
    </source>
</evidence>
<protein>
    <submittedName>
        <fullName evidence="2">Uncharacterized protein</fullName>
    </submittedName>
</protein>
<name>A0A6T6LQY6_9RHOD</name>